<comment type="caution">
    <text evidence="2">The sequence shown here is derived from an EMBL/GenBank/DDBJ whole genome shotgun (WGS) entry which is preliminary data.</text>
</comment>
<feature type="non-terminal residue" evidence="2">
    <location>
        <position position="1"/>
    </location>
</feature>
<dbReference type="Proteomes" id="UP000886653">
    <property type="component" value="Unassembled WGS sequence"/>
</dbReference>
<dbReference type="EMBL" id="MU167245">
    <property type="protein sequence ID" value="KAG0147648.1"/>
    <property type="molecule type" value="Genomic_DNA"/>
</dbReference>
<feature type="compositionally biased region" description="Basic and acidic residues" evidence="1">
    <location>
        <begin position="146"/>
        <end position="157"/>
    </location>
</feature>
<accession>A0A9P6NP60</accession>
<proteinExistence type="predicted"/>
<name>A0A9P6NP60_9BASI</name>
<feature type="region of interest" description="Disordered" evidence="1">
    <location>
        <begin position="100"/>
        <end position="168"/>
    </location>
</feature>
<evidence type="ECO:0000313" key="2">
    <source>
        <dbReference type="EMBL" id="KAG0147648.1"/>
    </source>
</evidence>
<sequence length="190" mass="20652">HFNSESKIDFFFNSIQNQTIPVQVWFDDLELELIVDLAQALEEAGSGIANISSPVSTPALEALSTNSSETARSRFMPATDGDAYDSAVYDDYTYDNQSVHESDFSEIPASESSYIVGETNTNEPSSRARQWQPSRSGSTASSGGHRSNDTSKRDTSPRHVSLKFVDNASRAGVLTGEDMFAIPEPASSRA</sequence>
<evidence type="ECO:0000313" key="3">
    <source>
        <dbReference type="Proteomes" id="UP000886653"/>
    </source>
</evidence>
<feature type="compositionally biased region" description="Polar residues" evidence="1">
    <location>
        <begin position="110"/>
        <end position="145"/>
    </location>
</feature>
<organism evidence="2 3">
    <name type="scientific">Cronartium quercuum f. sp. fusiforme G11</name>
    <dbReference type="NCBI Taxonomy" id="708437"/>
    <lineage>
        <taxon>Eukaryota</taxon>
        <taxon>Fungi</taxon>
        <taxon>Dikarya</taxon>
        <taxon>Basidiomycota</taxon>
        <taxon>Pucciniomycotina</taxon>
        <taxon>Pucciniomycetes</taxon>
        <taxon>Pucciniales</taxon>
        <taxon>Coleosporiaceae</taxon>
        <taxon>Cronartium</taxon>
    </lineage>
</organism>
<dbReference type="AlphaFoldDB" id="A0A9P6NP60"/>
<protein>
    <submittedName>
        <fullName evidence="2">Uncharacterized protein</fullName>
    </submittedName>
</protein>
<gene>
    <name evidence="2" type="ORF">CROQUDRAFT_91162</name>
</gene>
<reference evidence="2" key="1">
    <citation type="submission" date="2013-11" db="EMBL/GenBank/DDBJ databases">
        <title>Genome sequence of the fusiform rust pathogen reveals effectors for host alternation and coevolution with pine.</title>
        <authorList>
            <consortium name="DOE Joint Genome Institute"/>
            <person name="Smith K."/>
            <person name="Pendleton A."/>
            <person name="Kubisiak T."/>
            <person name="Anderson C."/>
            <person name="Salamov A."/>
            <person name="Aerts A."/>
            <person name="Riley R."/>
            <person name="Clum A."/>
            <person name="Lindquist E."/>
            <person name="Ence D."/>
            <person name="Campbell M."/>
            <person name="Kronenberg Z."/>
            <person name="Feau N."/>
            <person name="Dhillon B."/>
            <person name="Hamelin R."/>
            <person name="Burleigh J."/>
            <person name="Smith J."/>
            <person name="Yandell M."/>
            <person name="Nelson C."/>
            <person name="Grigoriev I."/>
            <person name="Davis J."/>
        </authorList>
    </citation>
    <scope>NUCLEOTIDE SEQUENCE</scope>
    <source>
        <strain evidence="2">G11</strain>
    </source>
</reference>
<keyword evidence="3" id="KW-1185">Reference proteome</keyword>
<evidence type="ECO:0000256" key="1">
    <source>
        <dbReference type="SAM" id="MobiDB-lite"/>
    </source>
</evidence>